<comment type="caution">
    <text evidence="3">The sequence shown here is derived from an EMBL/GenBank/DDBJ whole genome shotgun (WGS) entry which is preliminary data.</text>
</comment>
<keyword evidence="1" id="KW-1133">Transmembrane helix</keyword>
<dbReference type="InterPro" id="IPR050640">
    <property type="entry name" value="Bact_2-comp_sensor_kinase"/>
</dbReference>
<evidence type="ECO:0000313" key="4">
    <source>
        <dbReference type="Proteomes" id="UP001238603"/>
    </source>
</evidence>
<dbReference type="PANTHER" id="PTHR34220:SF7">
    <property type="entry name" value="SENSOR HISTIDINE KINASE YPDA"/>
    <property type="match status" value="1"/>
</dbReference>
<keyword evidence="3" id="KW-0418">Kinase</keyword>
<dbReference type="Proteomes" id="UP001238603">
    <property type="component" value="Unassembled WGS sequence"/>
</dbReference>
<keyword evidence="3" id="KW-0808">Transferase</keyword>
<feature type="transmembrane region" description="Helical" evidence="1">
    <location>
        <begin position="81"/>
        <end position="102"/>
    </location>
</feature>
<reference evidence="3 4" key="1">
    <citation type="submission" date="2023-06" db="EMBL/GenBank/DDBJ databases">
        <title>Pelomonas sp. APW6 16S ribosomal RNA gene genome sequencing and assembly.</title>
        <authorList>
            <person name="Woo H."/>
        </authorList>
    </citation>
    <scope>NUCLEOTIDE SEQUENCE [LARGE SCALE GENOMIC DNA]</scope>
    <source>
        <strain evidence="3 4">APW6</strain>
    </source>
</reference>
<feature type="transmembrane region" description="Helical" evidence="1">
    <location>
        <begin position="129"/>
        <end position="153"/>
    </location>
</feature>
<keyword evidence="1" id="KW-0812">Transmembrane</keyword>
<sequence>MSRQPSSTLGLLELPGFALPRGWPLWLLALGASSLEWVGSQLMNLALRPQGVAPLLALCGVLWRAVLLVQLAQGLMRWPRWAARAGLVGALALADTTGMMALRERLDLLPHLSAVAVESLQLRGNQLQALFFSTSLLMDVLNYGALALGLLLWREQWQRRQLARLAESARLQQLQAQLHPHFLFNAMNSVRALIFENPQRAADMVTELSLLLRHSLEQDLRHALPLSQDWALCHSYLALEGCRLEERLSVEVQLDAAPPGARLPPFTLLTLCENAIKHGISRLRAGGTLRVEALAPQDGRWRLQVSNPCPDRALDVAPGLRSGLRDLQERLRLMLGPGSTLSRRQEADRFVVELSLPLEAHASADR</sequence>
<feature type="domain" description="Signal transduction histidine kinase internal region" evidence="2">
    <location>
        <begin position="169"/>
        <end position="248"/>
    </location>
</feature>
<evidence type="ECO:0000256" key="1">
    <source>
        <dbReference type="SAM" id="Phobius"/>
    </source>
</evidence>
<proteinExistence type="predicted"/>
<evidence type="ECO:0000313" key="3">
    <source>
        <dbReference type="EMBL" id="MDL5030492.1"/>
    </source>
</evidence>
<feature type="transmembrane region" description="Helical" evidence="1">
    <location>
        <begin position="51"/>
        <end position="69"/>
    </location>
</feature>
<dbReference type="RefSeq" id="WP_285980627.1">
    <property type="nucleotide sequence ID" value="NZ_JASVDS010000001.1"/>
</dbReference>
<dbReference type="InterPro" id="IPR010559">
    <property type="entry name" value="Sig_transdc_His_kin_internal"/>
</dbReference>
<accession>A0ABT7LDZ1</accession>
<dbReference type="GO" id="GO:0016301">
    <property type="term" value="F:kinase activity"/>
    <property type="evidence" value="ECO:0007669"/>
    <property type="project" value="UniProtKB-KW"/>
</dbReference>
<gene>
    <name evidence="3" type="ORF">QRD43_01125</name>
</gene>
<name>A0ABT7LDZ1_9BURK</name>
<keyword evidence="4" id="KW-1185">Reference proteome</keyword>
<evidence type="ECO:0000259" key="2">
    <source>
        <dbReference type="Pfam" id="PF06580"/>
    </source>
</evidence>
<protein>
    <submittedName>
        <fullName evidence="3">Histidine kinase</fullName>
    </submittedName>
</protein>
<dbReference type="Pfam" id="PF06580">
    <property type="entry name" value="His_kinase"/>
    <property type="match status" value="1"/>
</dbReference>
<dbReference type="EMBL" id="JASVDS010000001">
    <property type="protein sequence ID" value="MDL5030492.1"/>
    <property type="molecule type" value="Genomic_DNA"/>
</dbReference>
<organism evidence="3 4">
    <name type="scientific">Roseateles subflavus</name>
    <dbReference type="NCBI Taxonomy" id="3053353"/>
    <lineage>
        <taxon>Bacteria</taxon>
        <taxon>Pseudomonadati</taxon>
        <taxon>Pseudomonadota</taxon>
        <taxon>Betaproteobacteria</taxon>
        <taxon>Burkholderiales</taxon>
        <taxon>Sphaerotilaceae</taxon>
        <taxon>Roseateles</taxon>
    </lineage>
</organism>
<dbReference type="PANTHER" id="PTHR34220">
    <property type="entry name" value="SENSOR HISTIDINE KINASE YPDA"/>
    <property type="match status" value="1"/>
</dbReference>
<keyword evidence="1" id="KW-0472">Membrane</keyword>